<dbReference type="Proteomes" id="UP000030700">
    <property type="component" value="Unassembled WGS sequence"/>
</dbReference>
<dbReference type="SUPFAM" id="SSF46689">
    <property type="entry name" value="Homeodomain-like"/>
    <property type="match status" value="1"/>
</dbReference>
<keyword evidence="2" id="KW-1185">Reference proteome</keyword>
<dbReference type="InterPro" id="IPR009057">
    <property type="entry name" value="Homeodomain-like_sf"/>
</dbReference>
<accession>A0A081BRG5</accession>
<gene>
    <name evidence="1" type="ORF">U14_05273</name>
</gene>
<evidence type="ECO:0000313" key="2">
    <source>
        <dbReference type="Proteomes" id="UP000030700"/>
    </source>
</evidence>
<proteinExistence type="predicted"/>
<reference evidence="1" key="1">
    <citation type="journal article" date="2015" name="PeerJ">
        <title>First genomic representation of candidate bacterial phylum KSB3 points to enhanced environmental sensing as a trigger of wastewater bulking.</title>
        <authorList>
            <person name="Sekiguchi Y."/>
            <person name="Ohashi A."/>
            <person name="Parks D.H."/>
            <person name="Yamauchi T."/>
            <person name="Tyson G.W."/>
            <person name="Hugenholtz P."/>
        </authorList>
    </citation>
    <scope>NUCLEOTIDE SEQUENCE [LARGE SCALE GENOMIC DNA]</scope>
</reference>
<sequence length="116" mass="13375">MGRKWQCEWQHSQEEVFQAYHQAADPRLRTRLQALWLLRDGRSLEEVASLTGMAYRTVQPWVRWYRQGGLTEVTCHRQGGGSPAKLTAAQTQALKAQADTGAFRTRWDAMQWGLDQ</sequence>
<dbReference type="AlphaFoldDB" id="A0A081BRG5"/>
<dbReference type="HOGENOM" id="CLU_2091970_0_0_0"/>
<dbReference type="Pfam" id="PF13384">
    <property type="entry name" value="HTH_23"/>
    <property type="match status" value="1"/>
</dbReference>
<protein>
    <submittedName>
        <fullName evidence="1">Transposase and inactivated derivatives</fullName>
    </submittedName>
</protein>
<organism evidence="1">
    <name type="scientific">Candidatus Moduliflexus flocculans</name>
    <dbReference type="NCBI Taxonomy" id="1499966"/>
    <lineage>
        <taxon>Bacteria</taxon>
        <taxon>Candidatus Moduliflexota</taxon>
        <taxon>Candidatus Moduliflexia</taxon>
        <taxon>Candidatus Moduliflexales</taxon>
        <taxon>Candidatus Moduliflexaceae</taxon>
    </lineage>
</organism>
<name>A0A081BRG5_9BACT</name>
<dbReference type="STRING" id="1499966.U14_05273"/>
<evidence type="ECO:0000313" key="1">
    <source>
        <dbReference type="EMBL" id="GAK53996.1"/>
    </source>
</evidence>
<dbReference type="EMBL" id="DF820460">
    <property type="protein sequence ID" value="GAK53996.1"/>
    <property type="molecule type" value="Genomic_DNA"/>
</dbReference>